<dbReference type="AlphaFoldDB" id="A0A5M5P7H4"/>
<name>A0A5M5P7H4_BACFG</name>
<feature type="coiled-coil region" evidence="1">
    <location>
        <begin position="654"/>
        <end position="714"/>
    </location>
</feature>
<evidence type="ECO:0000256" key="1">
    <source>
        <dbReference type="SAM" id="Coils"/>
    </source>
</evidence>
<protein>
    <recommendedName>
        <fullName evidence="2">DZANK-type domain-containing protein</fullName>
    </recommendedName>
</protein>
<evidence type="ECO:0000313" key="3">
    <source>
        <dbReference type="EMBL" id="KAA4756486.1"/>
    </source>
</evidence>
<accession>A0A5M5P7H4</accession>
<feature type="coiled-coil region" evidence="1">
    <location>
        <begin position="526"/>
        <end position="576"/>
    </location>
</feature>
<comment type="caution">
    <text evidence="3">The sequence shown here is derived from an EMBL/GenBank/DDBJ whole genome shotgun (WGS) entry which is preliminary data.</text>
</comment>
<organism evidence="3 4">
    <name type="scientific">Bacteroides fragilis</name>
    <dbReference type="NCBI Taxonomy" id="817"/>
    <lineage>
        <taxon>Bacteria</taxon>
        <taxon>Pseudomonadati</taxon>
        <taxon>Bacteroidota</taxon>
        <taxon>Bacteroidia</taxon>
        <taxon>Bacteroidales</taxon>
        <taxon>Bacteroidaceae</taxon>
        <taxon>Bacteroides</taxon>
    </lineage>
</organism>
<gene>
    <name evidence="3" type="ORF">F3B44_01695</name>
</gene>
<keyword evidence="1" id="KW-0175">Coiled coil</keyword>
<sequence length="769" mass="88036">MNDTCISCHAPLKPGAKFCTQCGAPQPVETETTSQCSACHAPLKPGVKFCTQCGAPQAQPTTTASAHPTGTASAPAMTVHKQKIVWNVQPGEIARRINEAELMQYDTALGIIINDGTTAYIKANGKLIAEIHGGAYDFIKPEELESLLNTRIGGLRSGIGNGFRFIANLILGRRVKDQISNQADELRQLQSLDHTIEYLKKGALFSITLKVDKSFQLIFGAVHPVPEEYNDFIPMKVRTRYLDVDMGIRAFFRIEKFDHFADHYLGDNNSVTTRSLAHQITPIVQSVIQECMHDVELNNLQIPSNIVAQVEQKLVQQTTWSLHGIVLEKIVEITASNQDLERLRELSRELYLSDQELDYLHRTNDFKNRLNTEIAQQTLNEAQSDLDLYKRLGEVNKDRLLTEQEFENFYMVLSRERRIQEAQSNLTEIQAQEVINQALEEIKRTGLLREEETEILKFQIQERQYHRGYAVKLMQLQNAIEYEKVRTGGEQEVALQAMLHQLEMAEHEDAYKDDRFYKEIEKITARKRAELQLQKEAQQAQNEQVEFAYSLAERGREAQMERLRQMEELDADMEDRASARRMQEQQQLLDDEADRRRIELEGLKTRQGMTAEQIMSEKIADMSEAAQAEFARTFAAGKDVEQERELRKQQEAWIQLQKEERKEENDRLERIMSQMLNTAANISGGVMQNERNMKEEYRQEMHHEQARHDQHQDQALNYTTRYAQPTPSAAPPSAVTNGGSAKSIQKVCPKCQAVCEANERFCQNCGNEI</sequence>
<evidence type="ECO:0000259" key="2">
    <source>
        <dbReference type="Pfam" id="PF12773"/>
    </source>
</evidence>
<dbReference type="Proteomes" id="UP000479773">
    <property type="component" value="Unassembled WGS sequence"/>
</dbReference>
<feature type="domain" description="DZANK-type" evidence="2">
    <location>
        <begin position="5"/>
        <end position="54"/>
    </location>
</feature>
<dbReference type="SUPFAM" id="SSF48695">
    <property type="entry name" value="Multiheme cytochromes"/>
    <property type="match status" value="1"/>
</dbReference>
<dbReference type="EMBL" id="VWEQ01000001">
    <property type="protein sequence ID" value="KAA4756486.1"/>
    <property type="molecule type" value="Genomic_DNA"/>
</dbReference>
<evidence type="ECO:0000313" key="4">
    <source>
        <dbReference type="Proteomes" id="UP000479773"/>
    </source>
</evidence>
<reference evidence="3 4" key="1">
    <citation type="journal article" date="2019" name="Nat. Med.">
        <title>A library of human gut bacterial isolates paired with longitudinal multiomics data enables mechanistic microbiome research.</title>
        <authorList>
            <person name="Poyet M."/>
            <person name="Groussin M."/>
            <person name="Gibbons S.M."/>
            <person name="Avila-Pacheco J."/>
            <person name="Jiang X."/>
            <person name="Kearney S.M."/>
            <person name="Perrotta A.R."/>
            <person name="Berdy B."/>
            <person name="Zhao S."/>
            <person name="Lieberman T.D."/>
            <person name="Swanson P.K."/>
            <person name="Smith M."/>
            <person name="Roesemann S."/>
            <person name="Alexander J.E."/>
            <person name="Rich S.A."/>
            <person name="Livny J."/>
            <person name="Vlamakis H."/>
            <person name="Clish C."/>
            <person name="Bullock K."/>
            <person name="Deik A."/>
            <person name="Scott J."/>
            <person name="Pierce K.A."/>
            <person name="Xavier R.J."/>
            <person name="Alm E.J."/>
        </authorList>
    </citation>
    <scope>NUCLEOTIDE SEQUENCE [LARGE SCALE GENOMIC DNA]</scope>
    <source>
        <strain evidence="3 4">BIOML-A106</strain>
    </source>
</reference>
<dbReference type="InterPro" id="IPR025874">
    <property type="entry name" value="DZR"/>
</dbReference>
<dbReference type="Pfam" id="PF12773">
    <property type="entry name" value="DZR"/>
    <property type="match status" value="1"/>
</dbReference>
<dbReference type="InterPro" id="IPR036280">
    <property type="entry name" value="Multihaem_cyt_sf"/>
</dbReference>
<proteinExistence type="predicted"/>